<name>A0A1B9DA88_MYCMA</name>
<evidence type="ECO:0000313" key="1">
    <source>
        <dbReference type="EMBL" id="OCB57664.1"/>
    </source>
</evidence>
<organism evidence="1 2">
    <name type="scientific">Mycobacterium malmoense</name>
    <dbReference type="NCBI Taxonomy" id="1780"/>
    <lineage>
        <taxon>Bacteria</taxon>
        <taxon>Bacillati</taxon>
        <taxon>Actinomycetota</taxon>
        <taxon>Actinomycetes</taxon>
        <taxon>Mycobacteriales</taxon>
        <taxon>Mycobacteriaceae</taxon>
        <taxon>Mycobacterium</taxon>
    </lineage>
</organism>
<reference evidence="1 2" key="1">
    <citation type="submission" date="2016-06" db="EMBL/GenBank/DDBJ databases">
        <authorList>
            <person name="Kjaerup R.B."/>
            <person name="Dalgaard T.S."/>
            <person name="Juul-Madsen H.R."/>
        </authorList>
    </citation>
    <scope>NUCLEOTIDE SEQUENCE [LARGE SCALE GENOMIC DNA]</scope>
    <source>
        <strain evidence="1 2">E3012</strain>
    </source>
</reference>
<comment type="caution">
    <text evidence="1">The sequence shown here is derived from an EMBL/GenBank/DDBJ whole genome shotgun (WGS) entry which is preliminary data.</text>
</comment>
<accession>A0A1B9DA88</accession>
<dbReference type="RefSeq" id="WP_065480403.1">
    <property type="nucleotide sequence ID" value="NZ_MBEE01000080.1"/>
</dbReference>
<sequence>MNARQLELSFDPTIADRFVEFHRSNPNVYATLLRLAREWVQQTGGKKIGIGALYERARWELAITTNDPDYRLNNDFRAFFARLIMYENPDLRGLFELRYSAADEWLASLGRTA</sequence>
<gene>
    <name evidence="1" type="ORF">A5677_17015</name>
</gene>
<dbReference type="EMBL" id="MBEE01000080">
    <property type="protein sequence ID" value="OCB57664.1"/>
    <property type="molecule type" value="Genomic_DNA"/>
</dbReference>
<proteinExistence type="predicted"/>
<dbReference type="AlphaFoldDB" id="A0A1B9DA88"/>
<dbReference type="Proteomes" id="UP000092683">
    <property type="component" value="Unassembled WGS sequence"/>
</dbReference>
<dbReference type="OrthoDB" id="4736593at2"/>
<protein>
    <submittedName>
        <fullName evidence="1">Uncharacterized protein</fullName>
    </submittedName>
</protein>
<evidence type="ECO:0000313" key="2">
    <source>
        <dbReference type="Proteomes" id="UP000092683"/>
    </source>
</evidence>